<evidence type="ECO:0000313" key="1">
    <source>
        <dbReference type="EMBL" id="CAF3045224.1"/>
    </source>
</evidence>
<gene>
    <name evidence="1" type="ORF">LSAA_14602</name>
</gene>
<sequence>MSYTTQTTRVEEGDSRHVNWRNNNESIGLCVYRYYVCSSSKQSNTFTPENQQHAQCKIMIRDRLSICVPCYSNTSHSQDVLGLKYKFKRLPTLQDGSFDMRYTTNACIADVLYLVKYSLQYVMVYICTKRNGATQIFVTQCKLFLVQEILKMGRFWKYILVQRNDPFRFIADSSPFWEIYMPRRVRADGIITASLIQDK</sequence>
<accession>A0A7R8HDZ9</accession>
<keyword evidence="2" id="KW-1185">Reference proteome</keyword>
<organism evidence="1 2">
    <name type="scientific">Lepeophtheirus salmonis</name>
    <name type="common">Salmon louse</name>
    <name type="synonym">Caligus salmonis</name>
    <dbReference type="NCBI Taxonomy" id="72036"/>
    <lineage>
        <taxon>Eukaryota</taxon>
        <taxon>Metazoa</taxon>
        <taxon>Ecdysozoa</taxon>
        <taxon>Arthropoda</taxon>
        <taxon>Crustacea</taxon>
        <taxon>Multicrustacea</taxon>
        <taxon>Hexanauplia</taxon>
        <taxon>Copepoda</taxon>
        <taxon>Siphonostomatoida</taxon>
        <taxon>Caligidae</taxon>
        <taxon>Lepeophtheirus</taxon>
    </lineage>
</organism>
<protein>
    <submittedName>
        <fullName evidence="1">(salmon louse) hypothetical protein</fullName>
    </submittedName>
</protein>
<evidence type="ECO:0000313" key="2">
    <source>
        <dbReference type="Proteomes" id="UP000675881"/>
    </source>
</evidence>
<name>A0A7R8HDZ9_LEPSM</name>
<dbReference type="EMBL" id="HG994588">
    <property type="protein sequence ID" value="CAF3045224.1"/>
    <property type="molecule type" value="Genomic_DNA"/>
</dbReference>
<proteinExistence type="predicted"/>
<dbReference type="AlphaFoldDB" id="A0A7R8HDZ9"/>
<reference evidence="1" key="1">
    <citation type="submission" date="2021-02" db="EMBL/GenBank/DDBJ databases">
        <authorList>
            <person name="Bekaert M."/>
        </authorList>
    </citation>
    <scope>NUCLEOTIDE SEQUENCE</scope>
    <source>
        <strain evidence="1">IoA-00</strain>
    </source>
</reference>
<dbReference type="Proteomes" id="UP000675881">
    <property type="component" value="Chromosome 9"/>
</dbReference>